<dbReference type="Proteomes" id="UP000093343">
    <property type="component" value="Unassembled WGS sequence"/>
</dbReference>
<feature type="transmembrane region" description="Helical" evidence="4">
    <location>
        <begin position="131"/>
        <end position="152"/>
    </location>
</feature>
<keyword evidence="3" id="KW-0804">Transcription</keyword>
<sequence>MDQLISFFVAGTTLLLAFLIFANINHSNCKASRWFGSFILCIFIIQFNDLLEKTQFLKTRMLINDFLGITDFIIAPVFYFSIIYFIRPNRKWRVKDNFHFAFAFLMLLLILISLLIEVPAPTTADRKNAEIIVIVFDLFFCLQVILYCISSYKEIVAYQKHLFLYTSNTETINLKWLQKVVICILIVTGLWLIDNVFKIAKNNYLFDHFASLIYLVGIFFIAYFSLKQKDFIPLNKQEKEEIDIIIIEASNSEVSQKKLISDVYLQEMKSCLILVMENKKPFLDPELSLFKLASQLKISSHILSYIINKGFNENFYQFINRYRIEEAKKMMLHPGMQHLSLIGIAFEVGFNSKTVFNTTFKKTTYKTPSQFKKTNLALVQIVL</sequence>
<reference evidence="7" key="1">
    <citation type="submission" date="2016-03" db="EMBL/GenBank/DDBJ databases">
        <title>Draft genome sequence of Paenibacillus glacialis DSM 22343.</title>
        <authorList>
            <person name="Shin S.-K."/>
            <person name="Yi H."/>
        </authorList>
    </citation>
    <scope>NUCLEOTIDE SEQUENCE [LARGE SCALE GENOMIC DNA]</scope>
    <source>
        <strain evidence="7">CCUG 60099</strain>
    </source>
</reference>
<feature type="transmembrane region" description="Helical" evidence="4">
    <location>
        <begin position="31"/>
        <end position="47"/>
    </location>
</feature>
<feature type="transmembrane region" description="Helical" evidence="4">
    <location>
        <begin position="98"/>
        <end position="116"/>
    </location>
</feature>
<evidence type="ECO:0000256" key="1">
    <source>
        <dbReference type="ARBA" id="ARBA00023015"/>
    </source>
</evidence>
<dbReference type="PANTHER" id="PTHR43280:SF29">
    <property type="entry name" value="ARAC-FAMILY TRANSCRIPTIONAL REGULATOR"/>
    <property type="match status" value="1"/>
</dbReference>
<dbReference type="SMART" id="SM00342">
    <property type="entry name" value="HTH_ARAC"/>
    <property type="match status" value="1"/>
</dbReference>
<dbReference type="EMBL" id="LVEN01000035">
    <property type="protein sequence ID" value="OCB71894.1"/>
    <property type="molecule type" value="Genomic_DNA"/>
</dbReference>
<keyword evidence="2" id="KW-0238">DNA-binding</keyword>
<dbReference type="PROSITE" id="PS01124">
    <property type="entry name" value="HTH_ARAC_FAMILY_2"/>
    <property type="match status" value="1"/>
</dbReference>
<feature type="transmembrane region" description="Helical" evidence="4">
    <location>
        <begin position="205"/>
        <end position="226"/>
    </location>
</feature>
<dbReference type="Pfam" id="PF12833">
    <property type="entry name" value="HTH_18"/>
    <property type="match status" value="1"/>
</dbReference>
<dbReference type="InterPro" id="IPR018060">
    <property type="entry name" value="HTH_AraC"/>
</dbReference>
<dbReference type="Gene3D" id="1.10.10.60">
    <property type="entry name" value="Homeodomain-like"/>
    <property type="match status" value="2"/>
</dbReference>
<name>A0ABX2XG25_9FLAO</name>
<evidence type="ECO:0000313" key="6">
    <source>
        <dbReference type="EMBL" id="OCB71894.1"/>
    </source>
</evidence>
<keyword evidence="1" id="KW-0805">Transcription regulation</keyword>
<feature type="transmembrane region" description="Helical" evidence="4">
    <location>
        <begin position="6"/>
        <end position="24"/>
    </location>
</feature>
<keyword evidence="4" id="KW-1133">Transmembrane helix</keyword>
<evidence type="ECO:0000313" key="7">
    <source>
        <dbReference type="Proteomes" id="UP000093343"/>
    </source>
</evidence>
<keyword evidence="4" id="KW-0472">Membrane</keyword>
<organism evidence="6 7">
    <name type="scientific">Flavobacterium piscis</name>
    <dbReference type="NCBI Taxonomy" id="1114874"/>
    <lineage>
        <taxon>Bacteria</taxon>
        <taxon>Pseudomonadati</taxon>
        <taxon>Bacteroidota</taxon>
        <taxon>Flavobacteriia</taxon>
        <taxon>Flavobacteriales</taxon>
        <taxon>Flavobacteriaceae</taxon>
        <taxon>Flavobacterium</taxon>
    </lineage>
</organism>
<feature type="domain" description="HTH araC/xylS-type" evidence="5">
    <location>
        <begin position="283"/>
        <end position="374"/>
    </location>
</feature>
<dbReference type="InterPro" id="IPR009057">
    <property type="entry name" value="Homeodomain-like_sf"/>
</dbReference>
<evidence type="ECO:0000256" key="3">
    <source>
        <dbReference type="ARBA" id="ARBA00023163"/>
    </source>
</evidence>
<keyword evidence="4" id="KW-0812">Transmembrane</keyword>
<protein>
    <recommendedName>
        <fullName evidence="5">HTH araC/xylS-type domain-containing protein</fullName>
    </recommendedName>
</protein>
<accession>A0ABX2XG25</accession>
<keyword evidence="7" id="KW-1185">Reference proteome</keyword>
<evidence type="ECO:0000256" key="4">
    <source>
        <dbReference type="SAM" id="Phobius"/>
    </source>
</evidence>
<evidence type="ECO:0000259" key="5">
    <source>
        <dbReference type="PROSITE" id="PS01124"/>
    </source>
</evidence>
<gene>
    <name evidence="6" type="ORF">FLP_15315</name>
</gene>
<dbReference type="SUPFAM" id="SSF46689">
    <property type="entry name" value="Homeodomain-like"/>
    <property type="match status" value="1"/>
</dbReference>
<comment type="caution">
    <text evidence="6">The sequence shown here is derived from an EMBL/GenBank/DDBJ whole genome shotgun (WGS) entry which is preliminary data.</text>
</comment>
<feature type="transmembrane region" description="Helical" evidence="4">
    <location>
        <begin position="67"/>
        <end position="86"/>
    </location>
</feature>
<dbReference type="RefSeq" id="WP_065450402.1">
    <property type="nucleotide sequence ID" value="NZ_LVEN01000035.1"/>
</dbReference>
<proteinExistence type="predicted"/>
<feature type="transmembrane region" description="Helical" evidence="4">
    <location>
        <begin position="173"/>
        <end position="193"/>
    </location>
</feature>
<evidence type="ECO:0000256" key="2">
    <source>
        <dbReference type="ARBA" id="ARBA00023125"/>
    </source>
</evidence>
<dbReference type="PANTHER" id="PTHR43280">
    <property type="entry name" value="ARAC-FAMILY TRANSCRIPTIONAL REGULATOR"/>
    <property type="match status" value="1"/>
</dbReference>